<organism evidence="6 7">
    <name type="scientific">Ancylobacter mangrovi</name>
    <dbReference type="NCBI Taxonomy" id="2972472"/>
    <lineage>
        <taxon>Bacteria</taxon>
        <taxon>Pseudomonadati</taxon>
        <taxon>Pseudomonadota</taxon>
        <taxon>Alphaproteobacteria</taxon>
        <taxon>Hyphomicrobiales</taxon>
        <taxon>Xanthobacteraceae</taxon>
        <taxon>Ancylobacter</taxon>
    </lineage>
</organism>
<gene>
    <name evidence="6" type="ORF">NVS89_11320</name>
</gene>
<comment type="caution">
    <text evidence="6">The sequence shown here is derived from an EMBL/GenBank/DDBJ whole genome shotgun (WGS) entry which is preliminary data.</text>
</comment>
<dbReference type="PANTHER" id="PTHR42781">
    <property type="entry name" value="SPERMIDINE/PUTRESCINE IMPORT ATP-BINDING PROTEIN POTA"/>
    <property type="match status" value="1"/>
</dbReference>
<sequence>MPLIAIDRVTKSYGSLKVLKGVSLDVEEGEFVALLGPSGCGKTTLLRAIAGFVDTDGGDIRIAGRSMTGVPPNRRPVNMVFQNYALFPHLSVRDNVAFGPRRSGVASGEVAGIVDGALATVGMSAYADRLPQQLSGGQQQRVALARAIANKPKVLLLDEPLGALDLKLRKRMQMELKHLQQKLGITFLFVTHDQEEALVMADRIVVMHDGAIAQIGSGEDIYARPQSRYVADFIGEANILRCAVAADGSLRLAGEGIDLPYRVAPGTAEPALLVRPEEVRVGAAAQGGVELAATVMDRVFVGNATRIFARLGSGQEIVIHQTGTGEGAGPSEGDAIRIGWAHDAARVLTS</sequence>
<evidence type="ECO:0000256" key="4">
    <source>
        <dbReference type="ARBA" id="ARBA00022840"/>
    </source>
</evidence>
<dbReference type="SUPFAM" id="SSF50331">
    <property type="entry name" value="MOP-like"/>
    <property type="match status" value="1"/>
</dbReference>
<evidence type="ECO:0000256" key="3">
    <source>
        <dbReference type="ARBA" id="ARBA00022741"/>
    </source>
</evidence>
<comment type="similarity">
    <text evidence="1">Belongs to the ABC transporter superfamily.</text>
</comment>
<evidence type="ECO:0000313" key="7">
    <source>
        <dbReference type="Proteomes" id="UP001151088"/>
    </source>
</evidence>
<evidence type="ECO:0000313" key="6">
    <source>
        <dbReference type="EMBL" id="MCS0495690.1"/>
    </source>
</evidence>
<name>A0A9X2PGN1_9HYPH</name>
<dbReference type="Gene3D" id="3.40.50.300">
    <property type="entry name" value="P-loop containing nucleotide triphosphate hydrolases"/>
    <property type="match status" value="1"/>
</dbReference>
<dbReference type="RefSeq" id="WP_258732856.1">
    <property type="nucleotide sequence ID" value="NZ_JANTHZ010000004.1"/>
</dbReference>
<dbReference type="InterPro" id="IPR013611">
    <property type="entry name" value="Transp-assoc_OB_typ2"/>
</dbReference>
<dbReference type="GO" id="GO:0043190">
    <property type="term" value="C:ATP-binding cassette (ABC) transporter complex"/>
    <property type="evidence" value="ECO:0007669"/>
    <property type="project" value="InterPro"/>
</dbReference>
<dbReference type="PANTHER" id="PTHR42781:SF4">
    <property type="entry name" value="SPERMIDINE_PUTRESCINE IMPORT ATP-BINDING PROTEIN POTA"/>
    <property type="match status" value="1"/>
</dbReference>
<protein>
    <submittedName>
        <fullName evidence="6">ABC transporter ATP-binding protein</fullName>
    </submittedName>
</protein>
<keyword evidence="3" id="KW-0547">Nucleotide-binding</keyword>
<dbReference type="EMBL" id="JANTHZ010000004">
    <property type="protein sequence ID" value="MCS0495690.1"/>
    <property type="molecule type" value="Genomic_DNA"/>
</dbReference>
<dbReference type="FunFam" id="3.40.50.300:FF:000133">
    <property type="entry name" value="Spermidine/putrescine import ATP-binding protein PotA"/>
    <property type="match status" value="1"/>
</dbReference>
<dbReference type="InterPro" id="IPR003439">
    <property type="entry name" value="ABC_transporter-like_ATP-bd"/>
</dbReference>
<dbReference type="Pfam" id="PF00005">
    <property type="entry name" value="ABC_tran"/>
    <property type="match status" value="1"/>
</dbReference>
<feature type="domain" description="ABC transporter" evidence="5">
    <location>
        <begin position="4"/>
        <end position="234"/>
    </location>
</feature>
<accession>A0A9X2PGN1</accession>
<dbReference type="GO" id="GO:0015847">
    <property type="term" value="P:putrescine transport"/>
    <property type="evidence" value="ECO:0007669"/>
    <property type="project" value="UniProtKB-ARBA"/>
</dbReference>
<dbReference type="Proteomes" id="UP001151088">
    <property type="component" value="Unassembled WGS sequence"/>
</dbReference>
<reference evidence="6" key="1">
    <citation type="submission" date="2022-08" db="EMBL/GenBank/DDBJ databases">
        <authorList>
            <person name="Li F."/>
        </authorList>
    </citation>
    <scope>NUCLEOTIDE SEQUENCE</scope>
    <source>
        <strain evidence="6">MQZ15Z-1</strain>
    </source>
</reference>
<dbReference type="Gene3D" id="2.40.50.100">
    <property type="match status" value="1"/>
</dbReference>
<evidence type="ECO:0000256" key="2">
    <source>
        <dbReference type="ARBA" id="ARBA00022448"/>
    </source>
</evidence>
<keyword evidence="2" id="KW-0813">Transport</keyword>
<dbReference type="InterPro" id="IPR050093">
    <property type="entry name" value="ABC_SmlMolc_Importer"/>
</dbReference>
<dbReference type="AlphaFoldDB" id="A0A9X2PGN1"/>
<evidence type="ECO:0000259" key="5">
    <source>
        <dbReference type="PROSITE" id="PS50893"/>
    </source>
</evidence>
<dbReference type="PROSITE" id="PS00211">
    <property type="entry name" value="ABC_TRANSPORTER_1"/>
    <property type="match status" value="1"/>
</dbReference>
<dbReference type="SUPFAM" id="SSF52540">
    <property type="entry name" value="P-loop containing nucleoside triphosphate hydrolases"/>
    <property type="match status" value="1"/>
</dbReference>
<keyword evidence="7" id="KW-1185">Reference proteome</keyword>
<evidence type="ECO:0000256" key="1">
    <source>
        <dbReference type="ARBA" id="ARBA00005417"/>
    </source>
</evidence>
<keyword evidence="4 6" id="KW-0067">ATP-binding</keyword>
<dbReference type="InterPro" id="IPR017871">
    <property type="entry name" value="ABC_transporter-like_CS"/>
</dbReference>
<dbReference type="InterPro" id="IPR003593">
    <property type="entry name" value="AAA+_ATPase"/>
</dbReference>
<dbReference type="Pfam" id="PF08402">
    <property type="entry name" value="TOBE_2"/>
    <property type="match status" value="1"/>
</dbReference>
<dbReference type="InterPro" id="IPR027417">
    <property type="entry name" value="P-loop_NTPase"/>
</dbReference>
<dbReference type="GO" id="GO:0022857">
    <property type="term" value="F:transmembrane transporter activity"/>
    <property type="evidence" value="ECO:0007669"/>
    <property type="project" value="InterPro"/>
</dbReference>
<proteinExistence type="inferred from homology"/>
<dbReference type="PROSITE" id="PS50893">
    <property type="entry name" value="ABC_TRANSPORTER_2"/>
    <property type="match status" value="1"/>
</dbReference>
<dbReference type="GO" id="GO:0005524">
    <property type="term" value="F:ATP binding"/>
    <property type="evidence" value="ECO:0007669"/>
    <property type="project" value="UniProtKB-KW"/>
</dbReference>
<dbReference type="GO" id="GO:0016887">
    <property type="term" value="F:ATP hydrolysis activity"/>
    <property type="evidence" value="ECO:0007669"/>
    <property type="project" value="InterPro"/>
</dbReference>
<dbReference type="SMART" id="SM00382">
    <property type="entry name" value="AAA"/>
    <property type="match status" value="1"/>
</dbReference>
<dbReference type="InterPro" id="IPR008995">
    <property type="entry name" value="Mo/tungstate-bd_C_term_dom"/>
</dbReference>